<evidence type="ECO:0000313" key="2">
    <source>
        <dbReference type="Proteomes" id="UP000494252"/>
    </source>
</evidence>
<reference evidence="1 2" key="1">
    <citation type="submission" date="2020-04" db="EMBL/GenBank/DDBJ databases">
        <authorList>
            <person name="De Canck E."/>
        </authorList>
    </citation>
    <scope>NUCLEOTIDE SEQUENCE [LARGE SCALE GENOMIC DNA]</scope>
    <source>
        <strain evidence="1 2">LMG 27177</strain>
    </source>
</reference>
<name>A0A6J5FLI2_9BURK</name>
<dbReference type="Proteomes" id="UP000494252">
    <property type="component" value="Unassembled WGS sequence"/>
</dbReference>
<keyword evidence="2" id="KW-1185">Reference proteome</keyword>
<dbReference type="EMBL" id="CADIKI010000002">
    <property type="protein sequence ID" value="CAB3780774.1"/>
    <property type="molecule type" value="Genomic_DNA"/>
</dbReference>
<evidence type="ECO:0000313" key="1">
    <source>
        <dbReference type="EMBL" id="CAB3780774.1"/>
    </source>
</evidence>
<dbReference type="AlphaFoldDB" id="A0A6J5FLI2"/>
<organism evidence="1 2">
    <name type="scientific">Paraburkholderia fynbosensis</name>
    <dbReference type="NCBI Taxonomy" id="1200993"/>
    <lineage>
        <taxon>Bacteria</taxon>
        <taxon>Pseudomonadati</taxon>
        <taxon>Pseudomonadota</taxon>
        <taxon>Betaproteobacteria</taxon>
        <taxon>Burkholderiales</taxon>
        <taxon>Burkholderiaceae</taxon>
        <taxon>Paraburkholderia</taxon>
    </lineage>
</organism>
<accession>A0A6J5FLI2</accession>
<sequence length="108" mass="12533">MGFETLYEGKAWPEAKERLGVMSVDTLNRIWLLVLEEDGYLIAIAKNGEDALLGRMCKRDDGKFCIEIVVRAPIENNMLGRYEFWHVDSTDKQRHAQRLNEVIRDHLA</sequence>
<gene>
    <name evidence="1" type="ORF">LMG27177_00997</name>
</gene>
<proteinExistence type="predicted"/>
<protein>
    <submittedName>
        <fullName evidence="1">Uncharacterized protein</fullName>
    </submittedName>
</protein>